<keyword evidence="2" id="KW-1185">Reference proteome</keyword>
<evidence type="ECO:0000313" key="2">
    <source>
        <dbReference type="Proteomes" id="UP000736373"/>
    </source>
</evidence>
<proteinExistence type="predicted"/>
<evidence type="ECO:0000313" key="1">
    <source>
        <dbReference type="EMBL" id="MBC8747389.1"/>
    </source>
</evidence>
<sequence length="59" mass="6006">MMAGKDAPHQDVNQTFAKYSAPAAKLAGAAAARASGLVCLQPHNFAEAETGLALQSGHI</sequence>
<dbReference type="Proteomes" id="UP000736373">
    <property type="component" value="Unassembled WGS sequence"/>
</dbReference>
<comment type="caution">
    <text evidence="1">The sequence shown here is derived from an EMBL/GenBank/DDBJ whole genome shotgun (WGS) entry which is preliminary data.</text>
</comment>
<name>A0ABR7PM06_9BURK</name>
<reference evidence="1 2" key="1">
    <citation type="submission" date="2019-09" db="EMBL/GenBank/DDBJ databases">
        <title>Paraburkholderia podalyriae sp. nov., A South African Podalyria-associated rhizobium.</title>
        <authorList>
            <person name="Mavima L."/>
            <person name="Beukes C.W."/>
            <person name="Palmer M."/>
            <person name="De Meyer S.E."/>
            <person name="James E.K."/>
            <person name="Maluk M."/>
            <person name="Avontuur J.R."/>
            <person name="Chan W.Y."/>
            <person name="Venter S.N."/>
            <person name="Steenkamp E.T."/>
        </authorList>
    </citation>
    <scope>NUCLEOTIDE SEQUENCE [LARGE SCALE GENOMIC DNA]</scope>
    <source>
        <strain evidence="1 2">WC7.3b</strain>
    </source>
</reference>
<gene>
    <name evidence="1" type="ORF">F6X42_12460</name>
</gene>
<protein>
    <submittedName>
        <fullName evidence="1">Uncharacterized protein</fullName>
    </submittedName>
</protein>
<dbReference type="RefSeq" id="WP_187634471.1">
    <property type="nucleotide sequence ID" value="NZ_VZQQ01000008.1"/>
</dbReference>
<accession>A0ABR7PM06</accession>
<organism evidence="1 2">
    <name type="scientific">Paraburkholderia podalyriae</name>
    <dbReference type="NCBI Taxonomy" id="1938811"/>
    <lineage>
        <taxon>Bacteria</taxon>
        <taxon>Pseudomonadati</taxon>
        <taxon>Pseudomonadota</taxon>
        <taxon>Betaproteobacteria</taxon>
        <taxon>Burkholderiales</taxon>
        <taxon>Burkholderiaceae</taxon>
        <taxon>Paraburkholderia</taxon>
    </lineage>
</organism>
<dbReference type="EMBL" id="VZQQ01000008">
    <property type="protein sequence ID" value="MBC8747389.1"/>
    <property type="molecule type" value="Genomic_DNA"/>
</dbReference>